<dbReference type="Pfam" id="PF10551">
    <property type="entry name" value="MULE"/>
    <property type="match status" value="1"/>
</dbReference>
<dbReference type="OrthoDB" id="1418370at2759"/>
<organism evidence="4 5">
    <name type="scientific">Arachis duranensis</name>
    <name type="common">Wild peanut</name>
    <dbReference type="NCBI Taxonomy" id="130453"/>
    <lineage>
        <taxon>Eukaryota</taxon>
        <taxon>Viridiplantae</taxon>
        <taxon>Streptophyta</taxon>
        <taxon>Embryophyta</taxon>
        <taxon>Tracheophyta</taxon>
        <taxon>Spermatophyta</taxon>
        <taxon>Magnoliopsida</taxon>
        <taxon>eudicotyledons</taxon>
        <taxon>Gunneridae</taxon>
        <taxon>Pentapetalae</taxon>
        <taxon>rosids</taxon>
        <taxon>fabids</taxon>
        <taxon>Fabales</taxon>
        <taxon>Fabaceae</taxon>
        <taxon>Papilionoideae</taxon>
        <taxon>50 kb inversion clade</taxon>
        <taxon>dalbergioids sensu lato</taxon>
        <taxon>Dalbergieae</taxon>
        <taxon>Pterocarpus clade</taxon>
        <taxon>Arachis</taxon>
    </lineage>
</organism>
<sequence>MKPKQAMEYVVQDYNIQLSGKMISRALKASREEVIGDKGAQNGKIRDYLMELHRKNPGSTTRLNVIPQPESLPLFDRLYISSDACKKGLIEGCRPLIGLDGCFLKGYYDGQLLSAVGQDGNNHFFVIAYAVVPNECKDTWKWFLTQLQHDLGDSTERGWNFISDQQKDIFPRAFHRNCVLHIWKNFIEQFKDQQTKQLVWDCARCTTEIVFKAAMEKLKQISVLAWEYLDRFDPATWSKAFFSPGPMVDNITNNMCEVWNAKIVAYRGKPILTMCEDLRCYLMRKMAAHKKKLEKHVGALAPVQQKRLDDFIKPKSHNWKAIWDGDSKRVLFEVHCMPCKHAVVAMSKMGLRPEDFVHKWLTMEVVRATYSHCIKPVNSEEYWVQSNAPNTLPPPIKRAAHRPKMKRRSDPVKKEMNPNKYRKTFQVTCLKCGQLGHYYKTCTNAPQRRREGQRKGLCNL</sequence>
<evidence type="ECO:0000256" key="1">
    <source>
        <dbReference type="PROSITE-ProRule" id="PRU00047"/>
    </source>
</evidence>
<dbReference type="PANTHER" id="PTHR31973:SF187">
    <property type="entry name" value="MUTATOR TRANSPOSASE MUDRA PROTEIN"/>
    <property type="match status" value="1"/>
</dbReference>
<dbReference type="GO" id="GO:0008270">
    <property type="term" value="F:zinc ion binding"/>
    <property type="evidence" value="ECO:0007669"/>
    <property type="project" value="UniProtKB-KW"/>
</dbReference>
<feature type="domain" description="CCHC-type" evidence="3">
    <location>
        <begin position="429"/>
        <end position="444"/>
    </location>
</feature>
<gene>
    <name evidence="5" type="primary">LOC107491537</name>
</gene>
<feature type="region of interest" description="Disordered" evidence="2">
    <location>
        <begin position="392"/>
        <end position="416"/>
    </location>
</feature>
<keyword evidence="1" id="KW-0863">Zinc-finger</keyword>
<name>A0A6P4DQ18_ARADU</name>
<dbReference type="PROSITE" id="PS50158">
    <property type="entry name" value="ZF_CCHC"/>
    <property type="match status" value="1"/>
</dbReference>
<evidence type="ECO:0000259" key="3">
    <source>
        <dbReference type="PROSITE" id="PS50158"/>
    </source>
</evidence>
<keyword evidence="4" id="KW-1185">Reference proteome</keyword>
<accession>A0A6P4DQ18</accession>
<keyword evidence="1" id="KW-0479">Metal-binding</keyword>
<dbReference type="GO" id="GO:0003676">
    <property type="term" value="F:nucleic acid binding"/>
    <property type="evidence" value="ECO:0007669"/>
    <property type="project" value="InterPro"/>
</dbReference>
<evidence type="ECO:0000256" key="2">
    <source>
        <dbReference type="SAM" id="MobiDB-lite"/>
    </source>
</evidence>
<dbReference type="PANTHER" id="PTHR31973">
    <property type="entry name" value="POLYPROTEIN, PUTATIVE-RELATED"/>
    <property type="match status" value="1"/>
</dbReference>
<reference evidence="4" key="1">
    <citation type="journal article" date="2016" name="Nat. Genet.">
        <title>The genome sequences of Arachis duranensis and Arachis ipaensis, the diploid ancestors of cultivated peanut.</title>
        <authorList>
            <person name="Bertioli D.J."/>
            <person name="Cannon S.B."/>
            <person name="Froenicke L."/>
            <person name="Huang G."/>
            <person name="Farmer A.D."/>
            <person name="Cannon E.K."/>
            <person name="Liu X."/>
            <person name="Gao D."/>
            <person name="Clevenger J."/>
            <person name="Dash S."/>
            <person name="Ren L."/>
            <person name="Moretzsohn M.C."/>
            <person name="Shirasawa K."/>
            <person name="Huang W."/>
            <person name="Vidigal B."/>
            <person name="Abernathy B."/>
            <person name="Chu Y."/>
            <person name="Niederhuth C.E."/>
            <person name="Umale P."/>
            <person name="Araujo A.C."/>
            <person name="Kozik A."/>
            <person name="Kim K.D."/>
            <person name="Burow M.D."/>
            <person name="Varshney R.K."/>
            <person name="Wang X."/>
            <person name="Zhang X."/>
            <person name="Barkley N."/>
            <person name="Guimaraes P.M."/>
            <person name="Isobe S."/>
            <person name="Guo B."/>
            <person name="Liao B."/>
            <person name="Stalker H.T."/>
            <person name="Schmitz R.J."/>
            <person name="Scheffler B.E."/>
            <person name="Leal-Bertioli S.C."/>
            <person name="Xun X."/>
            <person name="Jackson S.A."/>
            <person name="Michelmore R."/>
            <person name="Ozias-Akins P."/>
        </authorList>
    </citation>
    <scope>NUCLEOTIDE SEQUENCE [LARGE SCALE GENOMIC DNA]</scope>
    <source>
        <strain evidence="4">cv. V14167</strain>
    </source>
</reference>
<dbReference type="GeneID" id="107491537"/>
<protein>
    <submittedName>
        <fullName evidence="5">Uncharacterized protein LOC107491537</fullName>
    </submittedName>
</protein>
<dbReference type="AlphaFoldDB" id="A0A6P4DQ18"/>
<reference evidence="5" key="2">
    <citation type="submission" date="2025-08" db="UniProtKB">
        <authorList>
            <consortium name="RefSeq"/>
        </authorList>
    </citation>
    <scope>IDENTIFICATION</scope>
    <source>
        <tissue evidence="5">Whole plant</tissue>
    </source>
</reference>
<feature type="compositionally biased region" description="Basic residues" evidence="2">
    <location>
        <begin position="398"/>
        <end position="407"/>
    </location>
</feature>
<dbReference type="SUPFAM" id="SSF57756">
    <property type="entry name" value="Retrovirus zinc finger-like domains"/>
    <property type="match status" value="1"/>
</dbReference>
<dbReference type="InterPro" id="IPR018289">
    <property type="entry name" value="MULE_transposase_dom"/>
</dbReference>
<keyword evidence="1" id="KW-0862">Zinc</keyword>
<dbReference type="Proteomes" id="UP000515211">
    <property type="component" value="Chromosome 1"/>
</dbReference>
<dbReference type="InterPro" id="IPR001878">
    <property type="entry name" value="Znf_CCHC"/>
</dbReference>
<dbReference type="InterPro" id="IPR036875">
    <property type="entry name" value="Znf_CCHC_sf"/>
</dbReference>
<proteinExistence type="predicted"/>
<dbReference type="KEGG" id="adu:107491537"/>
<dbReference type="RefSeq" id="XP_015967881.1">
    <property type="nucleotide sequence ID" value="XM_016112395.1"/>
</dbReference>
<evidence type="ECO:0000313" key="4">
    <source>
        <dbReference type="Proteomes" id="UP000515211"/>
    </source>
</evidence>
<evidence type="ECO:0000313" key="5">
    <source>
        <dbReference type="RefSeq" id="XP_015967881.1"/>
    </source>
</evidence>